<evidence type="ECO:0000313" key="6">
    <source>
        <dbReference type="Proteomes" id="UP000683360"/>
    </source>
</evidence>
<accession>A0A8S3V4U1</accession>
<dbReference type="InterPro" id="IPR045851">
    <property type="entry name" value="AMP-bd_C_sf"/>
</dbReference>
<dbReference type="InterPro" id="IPR042099">
    <property type="entry name" value="ANL_N_sf"/>
</dbReference>
<dbReference type="Gene3D" id="3.40.50.12780">
    <property type="entry name" value="N-terminal domain of ligase-like"/>
    <property type="match status" value="1"/>
</dbReference>
<dbReference type="Pfam" id="PF00501">
    <property type="entry name" value="AMP-binding"/>
    <property type="match status" value="1"/>
</dbReference>
<dbReference type="CDD" id="cd05930">
    <property type="entry name" value="A_NRPS"/>
    <property type="match status" value="1"/>
</dbReference>
<comment type="caution">
    <text evidence="5">The sequence shown here is derived from an EMBL/GenBank/DDBJ whole genome shotgun (WGS) entry which is preliminary data.</text>
</comment>
<dbReference type="InterPro" id="IPR036291">
    <property type="entry name" value="NAD(P)-bd_dom_sf"/>
</dbReference>
<dbReference type="SUPFAM" id="SSF56801">
    <property type="entry name" value="Acetyl-CoA synthetase-like"/>
    <property type="match status" value="1"/>
</dbReference>
<dbReference type="OrthoDB" id="416786at2759"/>
<sequence>MGTETSYEQQGLLHEMFSKQAKKTPDKIAIVEDSGAKITFKELDESSDKLGKHLVHKGVTINSCVGIYLDKSIAYVTACIAILKAGAAYLPLDVLYPLPTMKSILCDATPIAVISIKQLTDTLGEIKHLYTFIELEEELVTGEATLPTDLTLDSRAYIVYSSGTTGKPKGIICPHRGAVFSYHWRHETYPFNQDDRVACNIFFSWEMLRPLLKGITMNIIPSTTIHDPYLLCKFIHKNKITQMMFTPSLLETVINTPELKLEELKSLRQIWICGEVVTTALFAKCLKLLPLVQFLNVYGTSECHDVACQDLNCYLEKNKNLLTERRVCPVGSIFPGVDFVIIDKDNKIQSTGGRGEIYIGGPTLAHGYLNRPKVEELRFIKVPESVTTSHGNRLLRTGDLGYILSDGTLQICGRCDSSVTIRDHSVDVQGLKTTIIECKGVTSCVVLVKGQEEKDKFLVAYLVQEEQTTMKEIRDSLKRRIPFHMIPSYFVPLKRLPIVKTTGKVDENALSKFDEELKKYHNLTATQLTDMEQRVANIWCEVLNIRELMKKLEKEFQVDLRDSDLYIYTNIKQLSQYIEAKKNNKTEELINSEVTVNLKDEVNRHKLRNVNREVQDTTPDERLEKSLRRFGILPPYQAQYFRKTNFGAVKFARRVDIIQGDVSLMKFGMTDESYHTQSSDIDFIIHAAAYMNRDQPYPAFVFPNVTGTEHVVMFSCTGKIKPIHYISTNSVFPNGDIDCPEDDNVDLYDKKLTDGYSKSKWVAEQLIHIARKKAIPCVIYRIGVWNHQNASLAVLEACAKYKVAPDFDWNIEMTPVNFVADFIVRCTYSLSTTLGKTYNISNNQPLQSRLVFDWMNGHGYPLDIIHIKDWKKSDDFCSTLKTYKTANFKEALTDFKLSYPYTDYMLLQKYFEWLSQHGDIVP</sequence>
<dbReference type="Gene3D" id="3.40.50.720">
    <property type="entry name" value="NAD(P)-binding Rossmann-like Domain"/>
    <property type="match status" value="1"/>
</dbReference>
<evidence type="ECO:0000259" key="4">
    <source>
        <dbReference type="Pfam" id="PF07993"/>
    </source>
</evidence>
<dbReference type="Proteomes" id="UP000683360">
    <property type="component" value="Unassembled WGS sequence"/>
</dbReference>
<evidence type="ECO:0000313" key="5">
    <source>
        <dbReference type="EMBL" id="CAG2249180.1"/>
    </source>
</evidence>
<evidence type="ECO:0000256" key="2">
    <source>
        <dbReference type="ARBA" id="ARBA00022553"/>
    </source>
</evidence>
<dbReference type="Pfam" id="PF07993">
    <property type="entry name" value="NAD_binding_4"/>
    <property type="match status" value="1"/>
</dbReference>
<dbReference type="EMBL" id="CAJPWZ010002966">
    <property type="protein sequence ID" value="CAG2249180.1"/>
    <property type="molecule type" value="Genomic_DNA"/>
</dbReference>
<keyword evidence="6" id="KW-1185">Reference proteome</keyword>
<reference evidence="5" key="1">
    <citation type="submission" date="2021-03" db="EMBL/GenBank/DDBJ databases">
        <authorList>
            <person name="Bekaert M."/>
        </authorList>
    </citation>
    <scope>NUCLEOTIDE SEQUENCE</scope>
</reference>
<dbReference type="AlphaFoldDB" id="A0A8S3V4U1"/>
<dbReference type="InterPro" id="IPR020845">
    <property type="entry name" value="AMP-binding_CS"/>
</dbReference>
<feature type="domain" description="Thioester reductase (TE)" evidence="4">
    <location>
        <begin position="612"/>
        <end position="823"/>
    </location>
</feature>
<dbReference type="PANTHER" id="PTHR44845:SF6">
    <property type="entry name" value="BETA-ALANINE-ACTIVATING ENZYME"/>
    <property type="match status" value="1"/>
</dbReference>
<dbReference type="PANTHER" id="PTHR44845">
    <property type="entry name" value="CARRIER DOMAIN-CONTAINING PROTEIN"/>
    <property type="match status" value="1"/>
</dbReference>
<keyword evidence="2" id="KW-0597">Phosphoprotein</keyword>
<dbReference type="InterPro" id="IPR036736">
    <property type="entry name" value="ACP-like_sf"/>
</dbReference>
<dbReference type="InterPro" id="IPR000873">
    <property type="entry name" value="AMP-dep_synth/lig_dom"/>
</dbReference>
<gene>
    <name evidence="5" type="ORF">MEDL_60969</name>
</gene>
<dbReference type="SUPFAM" id="SSF51735">
    <property type="entry name" value="NAD(P)-binding Rossmann-fold domains"/>
    <property type="match status" value="1"/>
</dbReference>
<keyword evidence="1" id="KW-0596">Phosphopantetheine</keyword>
<name>A0A8S3V4U1_MYTED</name>
<feature type="domain" description="AMP-dependent synthetase/ligase" evidence="3">
    <location>
        <begin position="17"/>
        <end position="369"/>
    </location>
</feature>
<dbReference type="Gene3D" id="3.30.300.30">
    <property type="match status" value="1"/>
</dbReference>
<organism evidence="5 6">
    <name type="scientific">Mytilus edulis</name>
    <name type="common">Blue mussel</name>
    <dbReference type="NCBI Taxonomy" id="6550"/>
    <lineage>
        <taxon>Eukaryota</taxon>
        <taxon>Metazoa</taxon>
        <taxon>Spiralia</taxon>
        <taxon>Lophotrochozoa</taxon>
        <taxon>Mollusca</taxon>
        <taxon>Bivalvia</taxon>
        <taxon>Autobranchia</taxon>
        <taxon>Pteriomorphia</taxon>
        <taxon>Mytilida</taxon>
        <taxon>Mytiloidea</taxon>
        <taxon>Mytilidae</taxon>
        <taxon>Mytilinae</taxon>
        <taxon>Mytilus</taxon>
    </lineage>
</organism>
<dbReference type="SUPFAM" id="SSF47336">
    <property type="entry name" value="ACP-like"/>
    <property type="match status" value="1"/>
</dbReference>
<dbReference type="PROSITE" id="PS00455">
    <property type="entry name" value="AMP_BINDING"/>
    <property type="match status" value="1"/>
</dbReference>
<evidence type="ECO:0000256" key="1">
    <source>
        <dbReference type="ARBA" id="ARBA00022450"/>
    </source>
</evidence>
<dbReference type="InterPro" id="IPR013120">
    <property type="entry name" value="FAR_NAD-bd"/>
</dbReference>
<protein>
    <submittedName>
        <fullName evidence="5">Uncharacterized protein</fullName>
    </submittedName>
</protein>
<proteinExistence type="predicted"/>
<evidence type="ECO:0000259" key="3">
    <source>
        <dbReference type="Pfam" id="PF00501"/>
    </source>
</evidence>